<keyword evidence="18" id="KW-1185">Reference proteome</keyword>
<dbReference type="GO" id="GO:0034605">
    <property type="term" value="P:cellular response to heat"/>
    <property type="evidence" value="ECO:0007669"/>
    <property type="project" value="UniProtKB-UniRule"/>
</dbReference>
<dbReference type="Pfam" id="PF00004">
    <property type="entry name" value="AAA"/>
    <property type="match status" value="1"/>
</dbReference>
<evidence type="ECO:0000259" key="16">
    <source>
        <dbReference type="PROSITE" id="PS51787"/>
    </source>
</evidence>
<evidence type="ECO:0000256" key="11">
    <source>
        <dbReference type="PIRSR" id="PIRSR001174-1"/>
    </source>
</evidence>
<feature type="domain" description="Lon proteolytic" evidence="15">
    <location>
        <begin position="599"/>
        <end position="779"/>
    </location>
</feature>
<dbReference type="InterPro" id="IPR015947">
    <property type="entry name" value="PUA-like_sf"/>
</dbReference>
<dbReference type="HAMAP" id="MF_01973">
    <property type="entry name" value="lon_bact"/>
    <property type="match status" value="1"/>
</dbReference>
<evidence type="ECO:0000256" key="14">
    <source>
        <dbReference type="RuleBase" id="RU000591"/>
    </source>
</evidence>
<dbReference type="Gene3D" id="3.30.230.10">
    <property type="match status" value="1"/>
</dbReference>
<keyword evidence="4 9" id="KW-0547">Nucleotide-binding</keyword>
<dbReference type="Proteomes" id="UP000324159">
    <property type="component" value="Unassembled WGS sequence"/>
</dbReference>
<accession>A0A5D3WJF1</accession>
<dbReference type="GO" id="GO:0043565">
    <property type="term" value="F:sequence-specific DNA binding"/>
    <property type="evidence" value="ECO:0007669"/>
    <property type="project" value="UniProtKB-UniRule"/>
</dbReference>
<sequence>MANPAEQTEMEFPGILPLLPVRDVVVFPYMIIPLFVGRQKSLQAVEQALAGDRLLFLASQKELVEEHPSPDNIYAVGTAAMVMRMVKLPDGRVKILVQGLGRGRILRYLGESPCFTVEVEPIPEPEVSGDPLEIEALMRTVRKQLAQLTNLGQNMPPEVMIALENIEDPGSLADVVASNIGLKVAEAQALFETIDPLERLRRVQDTLTKELEVAAMQTRIQNLAKEEMSRTQREYFLREQLRAIKAELGETDARAEDVAELSEKLAKARLPEEANREAEKLLRRLESMHSEAAEYAILRTYLDWLVELPWSVRTRDNLNLEKARRVLDEDHYDLEKVKERILEYLAVRKLKREMKGPVLCFVGPPGVGKTSLGRSIARALGRKFVRISLGGVRDEAEIRGHRRTYVGALPGRIIQGMKQAGSNNPVFMLDELDKMGADFRGDPSAALLELLDPEQNHAFSDHYINIPFDLSHVLFIATANLLDPIPSALKDRLEVIHLAGYTTEEKLSIARRFLVPRQLEANGLKPDDLRFSDKALLRIISGYTSEAGLRNLEREIGSVCRKIARRFAEGNRQRVLIGENMLPKLLGPPRYLPEEERKQDEVGVATGLAWTESGGEILYVEVSVMPGKGNLTLTGHLGEVMKESAQAALSYARANADRLGIVPDFSERDIHIHVPAGAIPKDGPSAGITMAVALVSALSGRPVSKDVAMTGELTLRGKVLPVGGIKEKALAAARSHVPTLVLPARNEKDLADIPAPVRKKLRFVKVRTIDEVLALTLRDAAGGGGD</sequence>
<dbReference type="PROSITE" id="PS51786">
    <property type="entry name" value="LON_PROTEOLYTIC"/>
    <property type="match status" value="1"/>
</dbReference>
<evidence type="ECO:0000256" key="5">
    <source>
        <dbReference type="ARBA" id="ARBA00022801"/>
    </source>
</evidence>
<dbReference type="InterPro" id="IPR020568">
    <property type="entry name" value="Ribosomal_Su5_D2-typ_SF"/>
</dbReference>
<dbReference type="EMBL" id="VNIB01000008">
    <property type="protein sequence ID" value="TYO98144.1"/>
    <property type="molecule type" value="Genomic_DNA"/>
</dbReference>
<comment type="subcellular location">
    <subcellularLocation>
        <location evidence="1 9 10">Cytoplasm</location>
    </subcellularLocation>
</comment>
<dbReference type="InterPro" id="IPR003959">
    <property type="entry name" value="ATPase_AAA_core"/>
</dbReference>
<dbReference type="InterPro" id="IPR054594">
    <property type="entry name" value="Lon_lid"/>
</dbReference>
<dbReference type="SUPFAM" id="SSF88697">
    <property type="entry name" value="PUA domain-like"/>
    <property type="match status" value="1"/>
</dbReference>
<dbReference type="InterPro" id="IPR014721">
    <property type="entry name" value="Ribsml_uS5_D2-typ_fold_subgr"/>
</dbReference>
<dbReference type="GO" id="GO:0005737">
    <property type="term" value="C:cytoplasm"/>
    <property type="evidence" value="ECO:0007669"/>
    <property type="project" value="UniProtKB-SubCell"/>
</dbReference>
<keyword evidence="2 9" id="KW-0963">Cytoplasm</keyword>
<dbReference type="InterPro" id="IPR046336">
    <property type="entry name" value="Lon_prtase_N_sf"/>
</dbReference>
<keyword evidence="3 9" id="KW-0645">Protease</keyword>
<dbReference type="CDD" id="cd19500">
    <property type="entry name" value="RecA-like_Lon"/>
    <property type="match status" value="1"/>
</dbReference>
<evidence type="ECO:0000256" key="3">
    <source>
        <dbReference type="ARBA" id="ARBA00022670"/>
    </source>
</evidence>
<dbReference type="InterPro" id="IPR003593">
    <property type="entry name" value="AAA+_ATPase"/>
</dbReference>
<evidence type="ECO:0000256" key="7">
    <source>
        <dbReference type="ARBA" id="ARBA00022840"/>
    </source>
</evidence>
<dbReference type="InterPro" id="IPR003111">
    <property type="entry name" value="Lon_prtase_N"/>
</dbReference>
<name>A0A5D3WJF1_9BACT</name>
<dbReference type="InterPro" id="IPR027065">
    <property type="entry name" value="Lon_Prtase"/>
</dbReference>
<dbReference type="InterPro" id="IPR027543">
    <property type="entry name" value="Lon_bac"/>
</dbReference>
<dbReference type="AlphaFoldDB" id="A0A5D3WJF1"/>
<dbReference type="Pfam" id="PF22667">
    <property type="entry name" value="Lon_lid"/>
    <property type="match status" value="1"/>
</dbReference>
<evidence type="ECO:0000256" key="6">
    <source>
        <dbReference type="ARBA" id="ARBA00022825"/>
    </source>
</evidence>
<comment type="function">
    <text evidence="9">ATP-dependent serine protease that mediates the selective degradation of mutant and abnormal proteins as well as certain short-lived regulatory proteins. Required for cellular homeostasis and for survival from DNA damage and developmental changes induced by stress. Degrades polypeptides processively to yield small peptide fragments that are 5 to 10 amino acids long. Binds to DNA in a double-stranded, site-specific manner.</text>
</comment>
<keyword evidence="5 9" id="KW-0378">Hydrolase</keyword>
<evidence type="ECO:0000256" key="9">
    <source>
        <dbReference type="HAMAP-Rule" id="MF_01973"/>
    </source>
</evidence>
<gene>
    <name evidence="9" type="primary">lon</name>
    <name evidence="17" type="ORF">EDC39_10881</name>
</gene>
<dbReference type="GO" id="GO:0004252">
    <property type="term" value="F:serine-type endopeptidase activity"/>
    <property type="evidence" value="ECO:0007669"/>
    <property type="project" value="UniProtKB-UniRule"/>
</dbReference>
<comment type="induction">
    <text evidence="9">By heat shock.</text>
</comment>
<evidence type="ECO:0000313" key="17">
    <source>
        <dbReference type="EMBL" id="TYO98144.1"/>
    </source>
</evidence>
<feature type="binding site" evidence="9 12">
    <location>
        <begin position="363"/>
        <end position="370"/>
    </location>
    <ligand>
        <name>ATP</name>
        <dbReference type="ChEBI" id="CHEBI:30616"/>
    </ligand>
</feature>
<reference evidence="17 18" key="1">
    <citation type="submission" date="2019-07" db="EMBL/GenBank/DDBJ databases">
        <title>Genomic Encyclopedia of Type Strains, Phase IV (KMG-IV): sequencing the most valuable type-strain genomes for metagenomic binning, comparative biology and taxonomic classification.</title>
        <authorList>
            <person name="Goeker M."/>
        </authorList>
    </citation>
    <scope>NUCLEOTIDE SEQUENCE [LARGE SCALE GENOMIC DNA]</scope>
    <source>
        <strain evidence="17 18">SS015</strain>
    </source>
</reference>
<keyword evidence="7 9" id="KW-0067">ATP-binding</keyword>
<evidence type="ECO:0000259" key="15">
    <source>
        <dbReference type="PROSITE" id="PS51786"/>
    </source>
</evidence>
<dbReference type="SMART" id="SM00464">
    <property type="entry name" value="LON"/>
    <property type="match status" value="1"/>
</dbReference>
<dbReference type="PANTHER" id="PTHR10046">
    <property type="entry name" value="ATP DEPENDENT LON PROTEASE FAMILY MEMBER"/>
    <property type="match status" value="1"/>
</dbReference>
<dbReference type="InterPro" id="IPR008269">
    <property type="entry name" value="Lon_proteolytic"/>
</dbReference>
<dbReference type="Gene3D" id="3.40.50.300">
    <property type="entry name" value="P-loop containing nucleotide triphosphate hydrolases"/>
    <property type="match status" value="1"/>
</dbReference>
<evidence type="ECO:0000256" key="2">
    <source>
        <dbReference type="ARBA" id="ARBA00022490"/>
    </source>
</evidence>
<protein>
    <recommendedName>
        <fullName evidence="9 10">Lon protease</fullName>
        <ecNumber evidence="9 10">3.4.21.53</ecNumber>
    </recommendedName>
    <alternativeName>
        <fullName evidence="9">ATP-dependent protease La</fullName>
    </alternativeName>
</protein>
<feature type="active site" evidence="9 11">
    <location>
        <position position="728"/>
    </location>
</feature>
<feature type="active site" evidence="9 11">
    <location>
        <position position="685"/>
    </location>
</feature>
<comment type="caution">
    <text evidence="17">The sequence shown here is derived from an EMBL/GenBank/DDBJ whole genome shotgun (WGS) entry which is preliminary data.</text>
</comment>
<dbReference type="FunFam" id="3.40.50.300:FF:000382">
    <property type="entry name" value="Lon protease homolog 2, peroxisomal"/>
    <property type="match status" value="1"/>
</dbReference>
<comment type="subunit">
    <text evidence="9 10">Homohexamer. Organized in a ring with a central cavity.</text>
</comment>
<dbReference type="SMART" id="SM00382">
    <property type="entry name" value="AAA"/>
    <property type="match status" value="1"/>
</dbReference>
<evidence type="ECO:0000256" key="1">
    <source>
        <dbReference type="ARBA" id="ARBA00004496"/>
    </source>
</evidence>
<dbReference type="GO" id="GO:0006515">
    <property type="term" value="P:protein quality control for misfolded or incompletely synthesized proteins"/>
    <property type="evidence" value="ECO:0007669"/>
    <property type="project" value="UniProtKB-UniRule"/>
</dbReference>
<dbReference type="GO" id="GO:0004176">
    <property type="term" value="F:ATP-dependent peptidase activity"/>
    <property type="evidence" value="ECO:0007669"/>
    <property type="project" value="UniProtKB-UniRule"/>
</dbReference>
<feature type="domain" description="Lon N-terminal" evidence="16">
    <location>
        <begin position="16"/>
        <end position="211"/>
    </location>
</feature>
<organism evidence="17 18">
    <name type="scientific">Geothermobacter ehrlichii</name>
    <dbReference type="NCBI Taxonomy" id="213224"/>
    <lineage>
        <taxon>Bacteria</taxon>
        <taxon>Pseudomonadati</taxon>
        <taxon>Thermodesulfobacteriota</taxon>
        <taxon>Desulfuromonadia</taxon>
        <taxon>Desulfuromonadales</taxon>
        <taxon>Geothermobacteraceae</taxon>
        <taxon>Geothermobacter</taxon>
    </lineage>
</organism>
<dbReference type="EC" id="3.4.21.53" evidence="9 10"/>
<dbReference type="PROSITE" id="PS51787">
    <property type="entry name" value="LON_N"/>
    <property type="match status" value="1"/>
</dbReference>
<dbReference type="PROSITE" id="PS01046">
    <property type="entry name" value="LON_SER"/>
    <property type="match status" value="1"/>
</dbReference>
<evidence type="ECO:0000256" key="8">
    <source>
        <dbReference type="ARBA" id="ARBA00023016"/>
    </source>
</evidence>
<proteinExistence type="evidence at transcript level"/>
<dbReference type="PIRSF" id="PIRSF001174">
    <property type="entry name" value="Lon_proteas"/>
    <property type="match status" value="1"/>
</dbReference>
<comment type="catalytic activity">
    <reaction evidence="9 10 13">
        <text>Hydrolysis of proteins in presence of ATP.</text>
        <dbReference type="EC" id="3.4.21.53"/>
    </reaction>
</comment>
<dbReference type="Gene3D" id="1.20.5.5270">
    <property type="match status" value="1"/>
</dbReference>
<dbReference type="Gene3D" id="1.10.8.60">
    <property type="match status" value="1"/>
</dbReference>
<dbReference type="GO" id="GO:0016887">
    <property type="term" value="F:ATP hydrolysis activity"/>
    <property type="evidence" value="ECO:0007669"/>
    <property type="project" value="UniProtKB-UniRule"/>
</dbReference>
<dbReference type="Gene3D" id="1.20.58.1480">
    <property type="match status" value="1"/>
</dbReference>
<dbReference type="InterPro" id="IPR027417">
    <property type="entry name" value="P-loop_NTPase"/>
</dbReference>
<dbReference type="SUPFAM" id="SSF54211">
    <property type="entry name" value="Ribosomal protein S5 domain 2-like"/>
    <property type="match status" value="1"/>
</dbReference>
<evidence type="ECO:0000256" key="4">
    <source>
        <dbReference type="ARBA" id="ARBA00022741"/>
    </source>
</evidence>
<dbReference type="SUPFAM" id="SSF52540">
    <property type="entry name" value="P-loop containing nucleoside triphosphate hydrolases"/>
    <property type="match status" value="1"/>
</dbReference>
<keyword evidence="8 9" id="KW-0346">Stress response</keyword>
<evidence type="ECO:0000256" key="13">
    <source>
        <dbReference type="PROSITE-ProRule" id="PRU01122"/>
    </source>
</evidence>
<evidence type="ECO:0000256" key="12">
    <source>
        <dbReference type="PIRSR" id="PIRSR001174-2"/>
    </source>
</evidence>
<dbReference type="Pfam" id="PF02190">
    <property type="entry name" value="LON_substr_bdg"/>
    <property type="match status" value="1"/>
</dbReference>
<comment type="similarity">
    <text evidence="9 10 13 14">Belongs to the peptidase S16 family.</text>
</comment>
<dbReference type="GO" id="GO:0005524">
    <property type="term" value="F:ATP binding"/>
    <property type="evidence" value="ECO:0007669"/>
    <property type="project" value="UniProtKB-UniRule"/>
</dbReference>
<dbReference type="InterPro" id="IPR008268">
    <property type="entry name" value="Peptidase_S16_AS"/>
</dbReference>
<dbReference type="Pfam" id="PF05362">
    <property type="entry name" value="Lon_C"/>
    <property type="match status" value="1"/>
</dbReference>
<dbReference type="NCBIfam" id="TIGR00763">
    <property type="entry name" value="lon"/>
    <property type="match status" value="1"/>
</dbReference>
<dbReference type="PRINTS" id="PR00830">
    <property type="entry name" value="ENDOLAPTASE"/>
</dbReference>
<keyword evidence="6 9" id="KW-0720">Serine protease</keyword>
<dbReference type="InterPro" id="IPR004815">
    <property type="entry name" value="Lon_bac/euk-typ"/>
</dbReference>
<evidence type="ECO:0000313" key="18">
    <source>
        <dbReference type="Proteomes" id="UP000324159"/>
    </source>
</evidence>
<evidence type="ECO:0000256" key="10">
    <source>
        <dbReference type="PIRNR" id="PIRNR001174"/>
    </source>
</evidence>
<dbReference type="Gene3D" id="2.30.130.40">
    <property type="entry name" value="LON domain-like"/>
    <property type="match status" value="1"/>
</dbReference>